<proteinExistence type="predicted"/>
<reference evidence="1 2" key="1">
    <citation type="journal article" date="2015" name="Genome Announc.">
        <title>Draft Genome Sequence of Brevibacillus brevis DZQ7, a Plant Growth-Promoting Rhizobacterium with Broad-Spectrum Antimicrobial Activity.</title>
        <authorList>
            <person name="Hou Q."/>
            <person name="Wang C."/>
            <person name="Hou X."/>
            <person name="Xia Z."/>
            <person name="Ye J."/>
            <person name="Liu K."/>
            <person name="Liu H."/>
            <person name="Wang J."/>
            <person name="Guo H."/>
            <person name="Yu X."/>
            <person name="Yang Y."/>
            <person name="Du B."/>
            <person name="Ding Y."/>
        </authorList>
    </citation>
    <scope>NUCLEOTIDE SEQUENCE [LARGE SCALE GENOMIC DNA]</scope>
    <source>
        <strain evidence="1 2">DZQ7</strain>
    </source>
</reference>
<gene>
    <name evidence="1" type="ORF">AB432_017530</name>
</gene>
<protein>
    <submittedName>
        <fullName evidence="1">Uncharacterized protein</fullName>
    </submittedName>
</protein>
<dbReference type="RefSeq" id="WP_053079601.1">
    <property type="nucleotide sequence ID" value="NZ_CP030117.1"/>
</dbReference>
<dbReference type="Proteomes" id="UP000036061">
    <property type="component" value="Chromosome"/>
</dbReference>
<name>A0A2Z4MK20_BREBE</name>
<dbReference type="EMBL" id="CP030117">
    <property type="protein sequence ID" value="AWX56729.1"/>
    <property type="molecule type" value="Genomic_DNA"/>
</dbReference>
<evidence type="ECO:0000313" key="1">
    <source>
        <dbReference type="EMBL" id="AWX56729.1"/>
    </source>
</evidence>
<sequence>MSSSRQTGMFIYPWDIAESGIEAVMQTLQQARCNTAVVNSSYHQGRFFHPRSKTFRRLPFSGVSFTPEWSKYNRLRPTVHEQIAQAGILAKMKEACEQAGMGFHTWWVGLHNSTLGLAHPDLCVQNIWGDTYTYALCPSQPEVQHYAKALFTDTLEHLKPERILIEATAFLPMKHGEHHEVCLLPLGESLQWLLSLCFCGACAERAESKRIDVEAVRQLVSRLVSQMVEADSISQVTAEVREVAFLLLEYPELYHYQQARLEVVDELWRSLKEIAQSKGTALDGFPSSTPFYVNQSYWEGVSLRKAAATLDRIVPLAYGDSVNEVAYTFHAIKLVAPEAKLGAAFSLHHTQIQSAVDLAARVKIAVDAGAQSIIYYNLGLLNNRRLDKIKQANLAVEEWR</sequence>
<evidence type="ECO:0000313" key="2">
    <source>
        <dbReference type="Proteomes" id="UP000036061"/>
    </source>
</evidence>
<dbReference type="AlphaFoldDB" id="A0A2Z4MK20"/>
<organism evidence="1 2">
    <name type="scientific">Brevibacillus brevis</name>
    <name type="common">Bacillus brevis</name>
    <dbReference type="NCBI Taxonomy" id="1393"/>
    <lineage>
        <taxon>Bacteria</taxon>
        <taxon>Bacillati</taxon>
        <taxon>Bacillota</taxon>
        <taxon>Bacilli</taxon>
        <taxon>Bacillales</taxon>
        <taxon>Paenibacillaceae</taxon>
        <taxon>Brevibacillus</taxon>
    </lineage>
</organism>
<accession>A0A2Z4MK20</accession>